<dbReference type="Proteomes" id="UP001201980">
    <property type="component" value="Unassembled WGS sequence"/>
</dbReference>
<sequence length="1162" mass="130660">MFPNFTGNSRRPRHVNLSGQKSDPFAAHGWTPSASGASQTVSAAAAERQQRQQERQKLQASKRIQKVWRGHKERVEIAKERRSQLEALYRQTPPLPAEARLQQALPLLLGSFTLRERTSIGHLETYVRDILSVGVQPLGNAQTHPSRLASLAEILVSALEQTSSTDSRERVAPLITALAYVVEYHPAAVATISTRYYTLLARLCSHPTMLESSCQALSTAITCPLSNNRGCGLASSSAYESFAFSFLTAPDIGIVEETPSQLASLLDTTELAKAIQTVLTQMPGKQQKNTTELLWLLSHFIALGRSASWGTQGSQYLKTLYTILHTLTSENQDILSTVARNDLAADEKSSTPPYVETQIRSLVDTDGISDLLHKITNDYTSSLQSREFDDASLLAGFTLTLLRAFPISGDEIRMRLFLSDASTDSAPLPSIHFFWRAVKTTSIYTDIVTGRRSASDLIRTDKLAPRALAKAQVLQHEWKTILLFLELYVFLLRLTDDDDFFAVMNPNSSTEFNQSSRVRCCNFQLPDVKSLTIFLKNLAFSLYYDAAEILRPKDGTKSASGFLSSYLDTGSSGSSHKDTTSQAAHFSSLTALLGVGFHPFRDTVATALRMLYERDSRRPFLPANHWLMISRFDMEGFVNAVVKEEQRQQQIRADEESEDAEPEDDGAIMPFSIHTIRLSRHARIEALRDQQKRTYQERMMAVIGPKLEILKNMPFVIPFETRVQIFREFVDTDKLRRRHGYVDPDHWRMAMMDNGTSPNHGRHNAKIRRGSLFRDAFRQFYELGDGLKEPIQITFVDQFDHQEPGIDGGGVTKEFLTSVTREAFSTADGNRLFASNSQNLLYPNPHAMDERKELLKVASGGPQSREFREGIADLLKQYEFLGRIVGKCMYEGILIDVAFAGFFLLKWASSGQGAGSGESSYRANVNDLRELDEELYQGLIRLKNYDGDVSDLAQDFTILDQVSLPGDPIRTVTRELVPGGQAIPVTNENRPLYISYVARHRLVRQPFHQTKAFLKGLGAIIEPSWLSMFNQNELQRLVGGDSSMIDVEDLRGNTEYSGVYQIGDDGEEHPTIKLFWRVMHEMTDSERRDVIKYVTSTPRAPLLGFSQLNPRFTIRDSSQEEDRLPSTSTCINLLKLPQYRTKRRLRDKLLYATQSGAGFDLS</sequence>
<dbReference type="CDD" id="cd23767">
    <property type="entry name" value="IQCD"/>
    <property type="match status" value="1"/>
</dbReference>
<dbReference type="InterPro" id="IPR035983">
    <property type="entry name" value="Hect_E3_ubiquitin_ligase"/>
</dbReference>
<dbReference type="Pfam" id="PF00632">
    <property type="entry name" value="HECT"/>
    <property type="match status" value="1"/>
</dbReference>
<evidence type="ECO:0000259" key="8">
    <source>
        <dbReference type="PROSITE" id="PS50237"/>
    </source>
</evidence>
<feature type="compositionally biased region" description="Polar residues" evidence="7">
    <location>
        <begin position="32"/>
        <end position="42"/>
    </location>
</feature>
<dbReference type="AlphaFoldDB" id="A0AAD5RZ43"/>
<evidence type="ECO:0000313" key="9">
    <source>
        <dbReference type="EMBL" id="KAJ2906494.1"/>
    </source>
</evidence>
<keyword evidence="10" id="KW-1185">Reference proteome</keyword>
<dbReference type="SMART" id="SM00119">
    <property type="entry name" value="HECTc"/>
    <property type="match status" value="1"/>
</dbReference>
<dbReference type="Gene3D" id="3.30.2410.10">
    <property type="entry name" value="Hect, E3 ligase catalytic domain"/>
    <property type="match status" value="1"/>
</dbReference>
<evidence type="ECO:0000313" key="10">
    <source>
        <dbReference type="Proteomes" id="UP001201980"/>
    </source>
</evidence>
<feature type="domain" description="HECT" evidence="8">
    <location>
        <begin position="787"/>
        <end position="1162"/>
    </location>
</feature>
<comment type="pathway">
    <text evidence="2">Protein modification; protein ubiquitination.</text>
</comment>
<dbReference type="Gene3D" id="3.30.2160.10">
    <property type="entry name" value="Hect, E3 ligase catalytic domain"/>
    <property type="match status" value="1"/>
</dbReference>
<dbReference type="CDD" id="cd00078">
    <property type="entry name" value="HECTc"/>
    <property type="match status" value="1"/>
</dbReference>
<dbReference type="FunFam" id="3.30.2160.10:FF:000002">
    <property type="entry name" value="Putative Ubiquitin-protein ligase E3C"/>
    <property type="match status" value="1"/>
</dbReference>
<evidence type="ECO:0000256" key="6">
    <source>
        <dbReference type="PROSITE-ProRule" id="PRU00104"/>
    </source>
</evidence>
<dbReference type="PROSITE" id="PS50096">
    <property type="entry name" value="IQ"/>
    <property type="match status" value="1"/>
</dbReference>
<comment type="catalytic activity">
    <reaction evidence="1">
        <text>S-ubiquitinyl-[E2 ubiquitin-conjugating enzyme]-L-cysteine + [acceptor protein]-L-lysine = [E2 ubiquitin-conjugating enzyme]-L-cysteine + N(6)-ubiquitinyl-[acceptor protein]-L-lysine.</text>
        <dbReference type="EC" id="2.3.2.26"/>
    </reaction>
</comment>
<dbReference type="InterPro" id="IPR044611">
    <property type="entry name" value="E3A/B/C-like"/>
</dbReference>
<comment type="caution">
    <text evidence="9">The sequence shown here is derived from an EMBL/GenBank/DDBJ whole genome shotgun (WGS) entry which is preliminary data.</text>
</comment>
<evidence type="ECO:0000256" key="1">
    <source>
        <dbReference type="ARBA" id="ARBA00000885"/>
    </source>
</evidence>
<dbReference type="InterPro" id="IPR000569">
    <property type="entry name" value="HECT_dom"/>
</dbReference>
<name>A0AAD5RZ43_9PEZI</name>
<dbReference type="PANTHER" id="PTHR45700:SF2">
    <property type="entry name" value="UBIQUITIN-PROTEIN LIGASE E3C"/>
    <property type="match status" value="1"/>
</dbReference>
<evidence type="ECO:0000256" key="3">
    <source>
        <dbReference type="ARBA" id="ARBA00012485"/>
    </source>
</evidence>
<protein>
    <recommendedName>
        <fullName evidence="3">HECT-type E3 ubiquitin transferase</fullName>
        <ecNumber evidence="3">2.3.2.26</ecNumber>
    </recommendedName>
</protein>
<keyword evidence="5 6" id="KW-0833">Ubl conjugation pathway</keyword>
<dbReference type="SUPFAM" id="SSF56204">
    <property type="entry name" value="Hect, E3 ligase catalytic domain"/>
    <property type="match status" value="1"/>
</dbReference>
<dbReference type="PROSITE" id="PS50237">
    <property type="entry name" value="HECT"/>
    <property type="match status" value="1"/>
</dbReference>
<dbReference type="FunFam" id="3.30.2410.10:FF:000017">
    <property type="entry name" value="E3 ubiquitin-protein ligase UPL7"/>
    <property type="match status" value="1"/>
</dbReference>
<dbReference type="Gene3D" id="3.90.1750.10">
    <property type="entry name" value="Hect, E3 ligase catalytic domains"/>
    <property type="match status" value="1"/>
</dbReference>
<dbReference type="EC" id="2.3.2.26" evidence="3"/>
<dbReference type="GO" id="GO:0061630">
    <property type="term" value="F:ubiquitin protein ligase activity"/>
    <property type="evidence" value="ECO:0007669"/>
    <property type="project" value="UniProtKB-EC"/>
</dbReference>
<organism evidence="9 10">
    <name type="scientific">Zalerion maritima</name>
    <dbReference type="NCBI Taxonomy" id="339359"/>
    <lineage>
        <taxon>Eukaryota</taxon>
        <taxon>Fungi</taxon>
        <taxon>Dikarya</taxon>
        <taxon>Ascomycota</taxon>
        <taxon>Pezizomycotina</taxon>
        <taxon>Sordariomycetes</taxon>
        <taxon>Lulworthiomycetidae</taxon>
        <taxon>Lulworthiales</taxon>
        <taxon>Lulworthiaceae</taxon>
        <taxon>Zalerion</taxon>
    </lineage>
</organism>
<dbReference type="GO" id="GO:0006511">
    <property type="term" value="P:ubiquitin-dependent protein catabolic process"/>
    <property type="evidence" value="ECO:0007669"/>
    <property type="project" value="TreeGrafter"/>
</dbReference>
<keyword evidence="4" id="KW-0808">Transferase</keyword>
<dbReference type="EMBL" id="JAKWBI020000013">
    <property type="protein sequence ID" value="KAJ2906494.1"/>
    <property type="molecule type" value="Genomic_DNA"/>
</dbReference>
<reference evidence="9" key="1">
    <citation type="submission" date="2022-07" db="EMBL/GenBank/DDBJ databases">
        <title>Draft genome sequence of Zalerion maritima ATCC 34329, a (micro)plastics degrading marine fungus.</title>
        <authorList>
            <person name="Paco A."/>
            <person name="Goncalves M.F.M."/>
            <person name="Rocha-Santos T.A.P."/>
            <person name="Alves A."/>
        </authorList>
    </citation>
    <scope>NUCLEOTIDE SEQUENCE</scope>
    <source>
        <strain evidence="9">ATCC 34329</strain>
    </source>
</reference>
<gene>
    <name evidence="9" type="ORF">MKZ38_001475</name>
</gene>
<dbReference type="PANTHER" id="PTHR45700">
    <property type="entry name" value="UBIQUITIN-PROTEIN LIGASE E3C"/>
    <property type="match status" value="1"/>
</dbReference>
<feature type="compositionally biased region" description="Basic and acidic residues" evidence="7">
    <location>
        <begin position="48"/>
        <end position="57"/>
    </location>
</feature>
<evidence type="ECO:0000256" key="5">
    <source>
        <dbReference type="ARBA" id="ARBA00022786"/>
    </source>
</evidence>
<evidence type="ECO:0000256" key="2">
    <source>
        <dbReference type="ARBA" id="ARBA00004906"/>
    </source>
</evidence>
<dbReference type="GO" id="GO:0000209">
    <property type="term" value="P:protein polyubiquitination"/>
    <property type="evidence" value="ECO:0007669"/>
    <property type="project" value="InterPro"/>
</dbReference>
<accession>A0AAD5RZ43</accession>
<evidence type="ECO:0000256" key="4">
    <source>
        <dbReference type="ARBA" id="ARBA00022679"/>
    </source>
</evidence>
<feature type="active site" description="Glycyl thioester intermediate" evidence="6">
    <location>
        <position position="1130"/>
    </location>
</feature>
<evidence type="ECO:0000256" key="7">
    <source>
        <dbReference type="SAM" id="MobiDB-lite"/>
    </source>
</evidence>
<feature type="region of interest" description="Disordered" evidence="7">
    <location>
        <begin position="1"/>
        <end position="64"/>
    </location>
</feature>
<proteinExistence type="predicted"/>